<dbReference type="AlphaFoldDB" id="F4QCI9"/>
<dbReference type="Proteomes" id="UP000007797">
    <property type="component" value="Unassembled WGS sequence"/>
</dbReference>
<protein>
    <submittedName>
        <fullName evidence="1">Uncharacterized protein</fullName>
    </submittedName>
</protein>
<evidence type="ECO:0000313" key="1">
    <source>
        <dbReference type="EMBL" id="EGG14417.1"/>
    </source>
</evidence>
<dbReference type="KEGG" id="dfa:DFA_12189"/>
<dbReference type="GeneID" id="14865854"/>
<organism evidence="1 2">
    <name type="scientific">Cavenderia fasciculata</name>
    <name type="common">Slime mold</name>
    <name type="synonym">Dictyostelium fasciculatum</name>
    <dbReference type="NCBI Taxonomy" id="261658"/>
    <lineage>
        <taxon>Eukaryota</taxon>
        <taxon>Amoebozoa</taxon>
        <taxon>Evosea</taxon>
        <taxon>Eumycetozoa</taxon>
        <taxon>Dictyostelia</taxon>
        <taxon>Acytosteliales</taxon>
        <taxon>Cavenderiaceae</taxon>
        <taxon>Cavenderia</taxon>
    </lineage>
</organism>
<sequence length="66" mass="7683">MRQSTPPKGFDVVEVKSSGWDINDSSIRFWQIDARRSLDQASQGTWRRDVPREMYQDILDRAARVG</sequence>
<dbReference type="RefSeq" id="XP_004353826.1">
    <property type="nucleotide sequence ID" value="XM_004353774.1"/>
</dbReference>
<gene>
    <name evidence="1" type="ORF">DFA_12189</name>
</gene>
<name>F4QCI9_CACFS</name>
<dbReference type="EMBL" id="GL883029">
    <property type="protein sequence ID" value="EGG14417.1"/>
    <property type="molecule type" value="Genomic_DNA"/>
</dbReference>
<reference evidence="2" key="1">
    <citation type="journal article" date="2011" name="Genome Res.">
        <title>Phylogeny-wide analysis of social amoeba genomes highlights ancient origins for complex intercellular communication.</title>
        <authorList>
            <person name="Heidel A.J."/>
            <person name="Lawal H.M."/>
            <person name="Felder M."/>
            <person name="Schilde C."/>
            <person name="Helps N.R."/>
            <person name="Tunggal B."/>
            <person name="Rivero F."/>
            <person name="John U."/>
            <person name="Schleicher M."/>
            <person name="Eichinger L."/>
            <person name="Platzer M."/>
            <person name="Noegel A.A."/>
            <person name="Schaap P."/>
            <person name="Gloeckner G."/>
        </authorList>
    </citation>
    <scope>NUCLEOTIDE SEQUENCE [LARGE SCALE GENOMIC DNA]</scope>
    <source>
        <strain evidence="2">SH3</strain>
    </source>
</reference>
<proteinExistence type="predicted"/>
<keyword evidence="2" id="KW-1185">Reference proteome</keyword>
<accession>F4QCI9</accession>
<evidence type="ECO:0000313" key="2">
    <source>
        <dbReference type="Proteomes" id="UP000007797"/>
    </source>
</evidence>